<name>A0A7S2K8P5_9DINO</name>
<dbReference type="InterPro" id="IPR027417">
    <property type="entry name" value="P-loop_NTPase"/>
</dbReference>
<dbReference type="EMBL" id="HBGW01043139">
    <property type="protein sequence ID" value="CAD9568547.1"/>
    <property type="molecule type" value="Transcribed_RNA"/>
</dbReference>
<dbReference type="PROSITE" id="PS00674">
    <property type="entry name" value="AAA"/>
    <property type="match status" value="1"/>
</dbReference>
<dbReference type="PANTHER" id="PTHR23070">
    <property type="entry name" value="BCS1 AAA-TYPE ATPASE"/>
    <property type="match status" value="1"/>
</dbReference>
<gene>
    <name evidence="4" type="ORF">BRAN1462_LOCUS27331</name>
</gene>
<dbReference type="InterPro" id="IPR003593">
    <property type="entry name" value="AAA+_ATPase"/>
</dbReference>
<dbReference type="SMART" id="SM00382">
    <property type="entry name" value="AAA"/>
    <property type="match status" value="1"/>
</dbReference>
<dbReference type="InterPro" id="IPR050747">
    <property type="entry name" value="Mitochondrial_chaperone_BCS1"/>
</dbReference>
<feature type="region of interest" description="Disordered" evidence="2">
    <location>
        <begin position="189"/>
        <end position="213"/>
    </location>
</feature>
<protein>
    <recommendedName>
        <fullName evidence="3">AAA+ ATPase domain-containing protein</fullName>
    </recommendedName>
</protein>
<comment type="similarity">
    <text evidence="1">Belongs to the AAA ATPase family. BCS1 subfamily.</text>
</comment>
<dbReference type="Gene3D" id="3.40.50.300">
    <property type="entry name" value="P-loop containing nucleotide triphosphate hydrolases"/>
    <property type="match status" value="2"/>
</dbReference>
<reference evidence="4" key="1">
    <citation type="submission" date="2021-01" db="EMBL/GenBank/DDBJ databases">
        <authorList>
            <person name="Corre E."/>
            <person name="Pelletier E."/>
            <person name="Niang G."/>
            <person name="Scheremetjew M."/>
            <person name="Finn R."/>
            <person name="Kale V."/>
            <person name="Holt S."/>
            <person name="Cochrane G."/>
            <person name="Meng A."/>
            <person name="Brown T."/>
            <person name="Cohen L."/>
        </authorList>
    </citation>
    <scope>NUCLEOTIDE SEQUENCE</scope>
    <source>
        <strain evidence="4">RCC3387</strain>
    </source>
</reference>
<dbReference type="GO" id="GO:0016887">
    <property type="term" value="F:ATP hydrolysis activity"/>
    <property type="evidence" value="ECO:0007669"/>
    <property type="project" value="InterPro"/>
</dbReference>
<evidence type="ECO:0000256" key="2">
    <source>
        <dbReference type="SAM" id="MobiDB-lite"/>
    </source>
</evidence>
<organism evidence="4">
    <name type="scientific">Zooxanthella nutricula</name>
    <dbReference type="NCBI Taxonomy" id="1333877"/>
    <lineage>
        <taxon>Eukaryota</taxon>
        <taxon>Sar</taxon>
        <taxon>Alveolata</taxon>
        <taxon>Dinophyceae</taxon>
        <taxon>Peridiniales</taxon>
        <taxon>Peridiniales incertae sedis</taxon>
        <taxon>Zooxanthella</taxon>
    </lineage>
</organism>
<feature type="domain" description="AAA+ ATPase" evidence="3">
    <location>
        <begin position="342"/>
        <end position="699"/>
    </location>
</feature>
<evidence type="ECO:0000313" key="4">
    <source>
        <dbReference type="EMBL" id="CAD9568547.1"/>
    </source>
</evidence>
<dbReference type="InterPro" id="IPR003959">
    <property type="entry name" value="ATPase_AAA_core"/>
</dbReference>
<sequence length="811" mass="88056">MGEGEIGDASINAMGAINALRTGNMVFDMMIAMLIPVIFRGIFQGFGDVVGKFRSGELRFDMLMFWREPMIERTIEHKATMNRWGDSFTANRDTRNNILMKAIELYLDNKQFSWKKSRVSLTAMTQSERPWWWDDDDEGERSPAAKLKKYRLSQKAPNNTWQNLGVWGGEPKGAAAEAAAKEAAKEAVQRAAAKGADGEPLLGGTDPNAGGPAEVELRVEENEEDKGEKGEMSVSTMRYRFRSRSSNAIDSFINEAYQWYLAELRKMEDNSRYLYEMQVRQGSSSTQEDSGRGSGGRMYKRYKLSDHKSFTSLFFEEKAMLLGLLKHFASKSGKYAIDGYPHKVGLLLHGPPGTGKTSLIKAMAQHTQRSIVNVPLARISTNQELMDIMFDQQYMVEGEEVPIKLSFKDVIFVMEDVDAASKVVQRRDGKMTSSATRTEVIDAPKPKSPWQILLESQDEECKGVVAKLMEKSPRLRETAMSSQTLCTMAKQLVAPPGIGLLVGASTGDAGEDKKQREQAKEGVEKITSEREVAGNYIKQFASGIKALLEAGADADKPFVDELLGVTPSGSGTLVPLIKTASTGYSGGALPQEKDDEEAATADAADPMMMMATLASLMDGGGGGSGKSAGGGSDSAGLFGPVADTKKDKLNLSGLLNVLDGVVDTPDRILIMTTNHPEQLDPALIRPGRIDKKILLGYMSPLHASGMIEHYFQCELAAAQKERLRIVILGNEARGLPALNLTPAQIEQLTAEHEEVDGMIAALESKAGAFAVPPPVDRTTTATADGGAAKKGSIPAPIALTRQGSASVTFDQ</sequence>
<dbReference type="Pfam" id="PF00004">
    <property type="entry name" value="AAA"/>
    <property type="match status" value="2"/>
</dbReference>
<proteinExistence type="inferred from homology"/>
<dbReference type="InterPro" id="IPR003960">
    <property type="entry name" value="ATPase_AAA_CS"/>
</dbReference>
<dbReference type="AlphaFoldDB" id="A0A7S2K8P5"/>
<evidence type="ECO:0000259" key="3">
    <source>
        <dbReference type="SMART" id="SM00382"/>
    </source>
</evidence>
<evidence type="ECO:0000256" key="1">
    <source>
        <dbReference type="ARBA" id="ARBA00007448"/>
    </source>
</evidence>
<dbReference type="GO" id="GO:0005524">
    <property type="term" value="F:ATP binding"/>
    <property type="evidence" value="ECO:0007669"/>
    <property type="project" value="InterPro"/>
</dbReference>
<accession>A0A7S2K8P5</accession>
<dbReference type="SUPFAM" id="SSF52540">
    <property type="entry name" value="P-loop containing nucleoside triphosphate hydrolases"/>
    <property type="match status" value="1"/>
</dbReference>